<keyword evidence="3 9" id="KW-0276">Fatty acid metabolism</keyword>
<keyword evidence="4 9" id="KW-0560">Oxidoreductase</keyword>
<dbReference type="InterPro" id="IPR050048">
    <property type="entry name" value="FabV-like_NADH_b"/>
</dbReference>
<dbReference type="Proteomes" id="UP000294441">
    <property type="component" value="Chromosome 1"/>
</dbReference>
<evidence type="ECO:0000256" key="7">
    <source>
        <dbReference type="ARBA" id="ARBA00023160"/>
    </source>
</evidence>
<feature type="binding site" evidence="9">
    <location>
        <begin position="139"/>
        <end position="140"/>
    </location>
    <ligand>
        <name>NAD(+)</name>
        <dbReference type="ChEBI" id="CHEBI:57540"/>
    </ligand>
</feature>
<dbReference type="InterPro" id="IPR024910">
    <property type="entry name" value="Enoyl-CoA_Rdtase_cat_dom"/>
</dbReference>
<comment type="catalytic activity">
    <reaction evidence="8">
        <text>a 2,3-saturated acyl-CoA + NAD(+) = a (2E)-enoyl-CoA + NADH + H(+)</text>
        <dbReference type="Rhea" id="RHEA:18177"/>
        <dbReference type="ChEBI" id="CHEBI:15378"/>
        <dbReference type="ChEBI" id="CHEBI:57540"/>
        <dbReference type="ChEBI" id="CHEBI:57945"/>
        <dbReference type="ChEBI" id="CHEBI:58856"/>
        <dbReference type="ChEBI" id="CHEBI:65111"/>
        <dbReference type="EC" id="1.3.1.44"/>
    </reaction>
</comment>
<evidence type="ECO:0000313" key="13">
    <source>
        <dbReference type="EMBL" id="VFP82141.1"/>
    </source>
</evidence>
<comment type="catalytic activity">
    <reaction evidence="9">
        <text>a 2,3-saturated acyl-[ACP] + NAD(+) = a (2E)-enoyl-[ACP] + NADH + H(+)</text>
        <dbReference type="Rhea" id="RHEA:10240"/>
        <dbReference type="Rhea" id="RHEA-COMP:9925"/>
        <dbReference type="Rhea" id="RHEA-COMP:9926"/>
        <dbReference type="ChEBI" id="CHEBI:15378"/>
        <dbReference type="ChEBI" id="CHEBI:57540"/>
        <dbReference type="ChEBI" id="CHEBI:57945"/>
        <dbReference type="ChEBI" id="CHEBI:78784"/>
        <dbReference type="ChEBI" id="CHEBI:78785"/>
        <dbReference type="EC" id="1.3.1.9"/>
    </reaction>
</comment>
<keyword evidence="7 9" id="KW-0275">Fatty acid biosynthesis</keyword>
<keyword evidence="6 9" id="KW-0443">Lipid metabolism</keyword>
<feature type="binding site" evidence="9">
    <location>
        <begin position="74"/>
        <end position="75"/>
    </location>
    <ligand>
        <name>NAD(+)</name>
        <dbReference type="ChEBI" id="CHEBI:57540"/>
    </ligand>
</feature>
<dbReference type="InterPro" id="IPR024906">
    <property type="entry name" value="Eno_Rdtase_FAD-bd_dom"/>
</dbReference>
<dbReference type="AlphaFoldDB" id="A0A451D8G8"/>
<feature type="site" description="Plays an important role in discriminating NADH against NADPH" evidence="9">
    <location>
        <position position="75"/>
    </location>
</feature>
<organism evidence="13 14">
    <name type="scientific">Candidatus Erwinia haradaeae</name>
    <dbReference type="NCBI Taxonomy" id="1922217"/>
    <lineage>
        <taxon>Bacteria</taxon>
        <taxon>Pseudomonadati</taxon>
        <taxon>Pseudomonadota</taxon>
        <taxon>Gammaproteobacteria</taxon>
        <taxon>Enterobacterales</taxon>
        <taxon>Erwiniaceae</taxon>
        <taxon>Erwinia</taxon>
    </lineage>
</organism>
<sequence length="399" mass="44350">MIIQPRTRGFICVTAHPIGCKYNVEKQIQYIRTKGVLTSGPKKVLIIGASSGYGLAMRIASSFGCGASTLGVFFERSGEKNKSASAGWYNSSAFTELAISSGLYVKNINGDAYSNSVKKKTIEIIKRDLGTVDLVIYSLAASYCTDPDTGQVLRSVLKPIGSPMMTKTLNTKTKKISHILLEPASLEEINNTITVMGGKNWQTWIHALLEANVLSKEAKTTAFSYLGEKITHDIYWNGSIGAAKKDLDTRALHIRNTLMTKNNGDARIAVLKAVVTQASSAIPMMPLYLSLLLKVMKERNTHEDCIEQVYFLLKDNLYNPLPLLDKMGRFRMDSQELNPDIQNAISTRWKIITDDNLCELTDLSGYQNAFMRLFGFGIPEINYENHVDADIKIKNLIQM</sequence>
<feature type="domain" description="Trans-2-enoyl-CoA reductase-like NAD(P)H binding" evidence="12">
    <location>
        <begin position="2"/>
        <end position="79"/>
    </location>
</feature>
<feature type="binding site" evidence="9">
    <location>
        <position position="244"/>
    </location>
    <ligand>
        <name>NAD(+)</name>
        <dbReference type="ChEBI" id="CHEBI:57540"/>
    </ligand>
</feature>
<evidence type="ECO:0000256" key="9">
    <source>
        <dbReference type="HAMAP-Rule" id="MF_01838"/>
    </source>
</evidence>
<dbReference type="Gene3D" id="3.40.50.720">
    <property type="entry name" value="NAD(P)-binding Rossmann-like Domain"/>
    <property type="match status" value="1"/>
</dbReference>
<accession>A0A451D8G8</accession>
<feature type="binding site" evidence="9">
    <location>
        <begin position="48"/>
        <end position="53"/>
    </location>
    <ligand>
        <name>NAD(+)</name>
        <dbReference type="ChEBI" id="CHEBI:57540"/>
    </ligand>
</feature>
<evidence type="ECO:0000256" key="3">
    <source>
        <dbReference type="ARBA" id="ARBA00022832"/>
    </source>
</evidence>
<comment type="pathway">
    <text evidence="9">Lipid metabolism; fatty acid biosynthesis.</text>
</comment>
<feature type="binding site" evidence="9">
    <location>
        <begin position="111"/>
        <end position="112"/>
    </location>
    <ligand>
        <name>NAD(+)</name>
        <dbReference type="ChEBI" id="CHEBI:57540"/>
    </ligand>
</feature>
<dbReference type="InterPro" id="IPR010758">
    <property type="entry name" value="Trans-2-enoyl-CoA_reductase"/>
</dbReference>
<evidence type="ECO:0000256" key="1">
    <source>
        <dbReference type="ARBA" id="ARBA00011245"/>
    </source>
</evidence>
<evidence type="ECO:0000259" key="12">
    <source>
        <dbReference type="Pfam" id="PF12242"/>
    </source>
</evidence>
<comment type="subunit">
    <text evidence="1 9">Monomer.</text>
</comment>
<dbReference type="Pfam" id="PF12241">
    <property type="entry name" value="Enoyl_reductase"/>
    <property type="match status" value="1"/>
</dbReference>
<evidence type="ECO:0000259" key="11">
    <source>
        <dbReference type="Pfam" id="PF12241"/>
    </source>
</evidence>
<gene>
    <name evidence="9 13" type="primary">fabV</name>
    <name evidence="13" type="ORF">ERCICURV3402_493</name>
</gene>
<dbReference type="NCBIfam" id="NF010177">
    <property type="entry name" value="PRK13656.1"/>
    <property type="match status" value="1"/>
</dbReference>
<dbReference type="GeneID" id="66304767"/>
<name>A0A451D8G8_9GAMM</name>
<comment type="function">
    <text evidence="9">Involved in the final reduction of the elongation cycle of fatty acid synthesis (FAS II). Catalyzes the reduction of a carbon-carbon double bond in an enoyl moiety that is covalently linked to an acyl carrier protein (ACP).</text>
</comment>
<dbReference type="PANTHER" id="PTHR37480">
    <property type="entry name" value="ENOYL-[ACYL-CARRIER-PROTEIN] REDUCTASE [NADH]"/>
    <property type="match status" value="1"/>
</dbReference>
<proteinExistence type="inferred from homology"/>
<protein>
    <recommendedName>
        <fullName evidence="9">Enoyl-[acyl-carrier-protein] reductase [NADH]</fullName>
        <shortName evidence="9">ENR</shortName>
        <ecNumber evidence="9">1.3.1.9</ecNumber>
    </recommendedName>
</protein>
<evidence type="ECO:0000256" key="8">
    <source>
        <dbReference type="ARBA" id="ARBA00048302"/>
    </source>
</evidence>
<dbReference type="RefSeq" id="WP_157992742.1">
    <property type="nucleotide sequence ID" value="NZ_LR217713.1"/>
</dbReference>
<evidence type="ECO:0000256" key="4">
    <source>
        <dbReference type="ARBA" id="ARBA00023002"/>
    </source>
</evidence>
<dbReference type="NCBIfam" id="NF043048">
    <property type="entry name" value="EnoyACPredFabV"/>
    <property type="match status" value="1"/>
</dbReference>
<dbReference type="EMBL" id="LR217713">
    <property type="protein sequence ID" value="VFP82141.1"/>
    <property type="molecule type" value="Genomic_DNA"/>
</dbReference>
<feature type="binding site" evidence="9">
    <location>
        <begin position="274"/>
        <end position="276"/>
    </location>
    <ligand>
        <name>NAD(+)</name>
        <dbReference type="ChEBI" id="CHEBI:57540"/>
    </ligand>
</feature>
<dbReference type="GO" id="GO:0051287">
    <property type="term" value="F:NAD binding"/>
    <property type="evidence" value="ECO:0007669"/>
    <property type="project" value="UniProtKB-UniRule"/>
</dbReference>
<dbReference type="HAMAP" id="MF_01838">
    <property type="entry name" value="FabV_reductase"/>
    <property type="match status" value="1"/>
</dbReference>
<dbReference type="UniPathway" id="UPA00094"/>
<keyword evidence="5 9" id="KW-0520">NAD</keyword>
<dbReference type="Pfam" id="PF07055">
    <property type="entry name" value="Eno-Rase_FAD_bd"/>
    <property type="match status" value="1"/>
</dbReference>
<reference evidence="13 14" key="1">
    <citation type="submission" date="2019-02" db="EMBL/GenBank/DDBJ databases">
        <authorList>
            <person name="Manzano-Marin A."/>
            <person name="Manzano-Marin A."/>
        </authorList>
    </citation>
    <scope>NUCLEOTIDE SEQUENCE [LARGE SCALE GENOMIC DNA]</scope>
    <source>
        <strain evidence="13 14">ErCicurvipes</strain>
    </source>
</reference>
<dbReference type="EC" id="1.3.1.9" evidence="9"/>
<keyword evidence="2 9" id="KW-0444">Lipid biosynthesis</keyword>
<evidence type="ECO:0000259" key="10">
    <source>
        <dbReference type="Pfam" id="PF07055"/>
    </source>
</evidence>
<evidence type="ECO:0000313" key="14">
    <source>
        <dbReference type="Proteomes" id="UP000294441"/>
    </source>
</evidence>
<feature type="domain" description="Enoyl reductase FAD binding" evidence="10">
    <location>
        <begin position="324"/>
        <end position="387"/>
    </location>
</feature>
<evidence type="ECO:0000256" key="5">
    <source>
        <dbReference type="ARBA" id="ARBA00023027"/>
    </source>
</evidence>
<feature type="domain" description="Trans-2-enoyl-CoA reductase catalytic" evidence="11">
    <location>
        <begin position="82"/>
        <end position="318"/>
    </location>
</feature>
<dbReference type="OrthoDB" id="9802260at2"/>
<dbReference type="PANTHER" id="PTHR37480:SF1">
    <property type="entry name" value="ENOYL-[ACYL-CARRIER-PROTEIN] REDUCTASE [NADH]"/>
    <property type="match status" value="1"/>
</dbReference>
<comment type="similarity">
    <text evidence="9">Belongs to the TER reductase family.</text>
</comment>
<feature type="binding site" evidence="9">
    <location>
        <position position="225"/>
    </location>
    <ligand>
        <name>substrate</name>
    </ligand>
</feature>
<dbReference type="GO" id="GO:0004318">
    <property type="term" value="F:enoyl-[acyl-carrier-protein] reductase (NADH) activity"/>
    <property type="evidence" value="ECO:0007669"/>
    <property type="project" value="UniProtKB-UniRule"/>
</dbReference>
<dbReference type="GO" id="GO:0006633">
    <property type="term" value="P:fatty acid biosynthetic process"/>
    <property type="evidence" value="ECO:0007669"/>
    <property type="project" value="UniProtKB-UniRule"/>
</dbReference>
<feature type="active site" description="Proton donor" evidence="9">
    <location>
        <position position="235"/>
    </location>
</feature>
<dbReference type="Pfam" id="PF12242">
    <property type="entry name" value="Eno-Rase_NADH_b"/>
    <property type="match status" value="1"/>
</dbReference>
<evidence type="ECO:0000256" key="2">
    <source>
        <dbReference type="ARBA" id="ARBA00022516"/>
    </source>
</evidence>
<evidence type="ECO:0000256" key="6">
    <source>
        <dbReference type="ARBA" id="ARBA00023098"/>
    </source>
</evidence>
<dbReference type="GO" id="GO:0050343">
    <property type="term" value="F:trans-2-enoyl-CoA reductase (NADH) activity"/>
    <property type="evidence" value="ECO:0007669"/>
    <property type="project" value="UniProtKB-EC"/>
</dbReference>